<dbReference type="Gene3D" id="1.25.40.10">
    <property type="entry name" value="Tetratricopeptide repeat domain"/>
    <property type="match status" value="2"/>
</dbReference>
<protein>
    <recommendedName>
        <fullName evidence="5">Pentatricopeptide repeat-containing protein</fullName>
    </recommendedName>
</protein>
<gene>
    <name evidence="3" type="ORF">HK099_007530</name>
</gene>
<dbReference type="EMBL" id="JADGJW010000738">
    <property type="protein sequence ID" value="KAJ3213174.1"/>
    <property type="molecule type" value="Genomic_DNA"/>
</dbReference>
<dbReference type="PANTHER" id="PTHR46128">
    <property type="entry name" value="MITOCHONDRIAL GROUP I INTRON SPLICING FACTOR CCM1"/>
    <property type="match status" value="1"/>
</dbReference>
<feature type="compositionally biased region" description="Polar residues" evidence="2">
    <location>
        <begin position="247"/>
        <end position="265"/>
    </location>
</feature>
<dbReference type="Proteomes" id="UP001211065">
    <property type="component" value="Unassembled WGS sequence"/>
</dbReference>
<reference evidence="3" key="1">
    <citation type="submission" date="2020-05" db="EMBL/GenBank/DDBJ databases">
        <title>Phylogenomic resolution of chytrid fungi.</title>
        <authorList>
            <person name="Stajich J.E."/>
            <person name="Amses K."/>
            <person name="Simmons R."/>
            <person name="Seto K."/>
            <person name="Myers J."/>
            <person name="Bonds A."/>
            <person name="Quandt C.A."/>
            <person name="Barry K."/>
            <person name="Liu P."/>
            <person name="Grigoriev I."/>
            <person name="Longcore J.E."/>
            <person name="James T.Y."/>
        </authorList>
    </citation>
    <scope>NUCLEOTIDE SEQUENCE</scope>
    <source>
        <strain evidence="3">JEL0476</strain>
    </source>
</reference>
<proteinExistence type="inferred from homology"/>
<dbReference type="NCBIfam" id="TIGR00756">
    <property type="entry name" value="PPR"/>
    <property type="match status" value="1"/>
</dbReference>
<keyword evidence="4" id="KW-1185">Reference proteome</keyword>
<name>A0AAD5TX48_9FUNG</name>
<evidence type="ECO:0000256" key="1">
    <source>
        <dbReference type="ARBA" id="ARBA00007626"/>
    </source>
</evidence>
<dbReference type="Pfam" id="PF01535">
    <property type="entry name" value="PPR"/>
    <property type="match status" value="1"/>
</dbReference>
<dbReference type="InterPro" id="IPR011990">
    <property type="entry name" value="TPR-like_helical_dom_sf"/>
</dbReference>
<sequence>MKKYLLNAAKSIQLLDLLKIKNNQLISLSRRFATTKKKKELITEKFDDRAESLNKNEPTTIRSNNNFDLEKNDALGFKESKKKNSTKKILGDEKQSEKKVKVKKKPVFGELQPDKSETMKTKKTKLRKSVSDVQIDSSITLKSNKKKDLGKIEVPDMDNSLSEDIQKKKPKKLITKNLSDKTLNNQKKEKKKIDEMEHSNIKDNFVIKNTKKVNQSLTTEAETKSNEKLVSESAVTSQEDIEKKNNELNNYNVSSEPANNEPKCNNTTKLEKILESAILESYGSSVFEENSTYNRTVKEQKFEEPPFVEQINAALHKKIIDEKGFSLETDTRNSQNTSYNKFLETSDIKAPENVVRSFHSQAEINTIVDQSVVKNTSNFANTTIKGGEKLCLEATSETLPTEIIKDSISYSAKDVKDGNECSTINKSIFSLNHEAKNNSKGVDEMKLQENYTDTFNMKKIIEAGESKEIKQDLNQNYIETDQKPSGRSESSTVGEKKYLKLTENSKTIEKNFDINSNFQISKVQVDSLIDTAENKPPFVSSPSINKNSTSDVIPVYEEDSRISLTENSFFGKDAATVEKNIEEEIQKPVILERQILEYNYLKEGKINSSLEKEVVLVKLLIDKEVKKNNPTLLPALVSKLEAKPDLLINSLTLTDFMKIWDAFFDNNGFEIFYVHETLSLFKKLLRLMKNIEVPNKLLFSVLKHISLKVEKVYTIHTQFSEFDAFLQTAKRVKLINPDKFKKVRIPVTTSWEKKASAMKELFKELLPFFMKENILRDKIFQTELMKIFSLLKDLEGFIELKKFYRKKDIPIPMQLHADAIQLSGEIGTFEYTTTLFLTASTQYFKHFKIYLSFVHALANLGMKEKAFEFIKTNMSKRGFEIGILVYDTLLKGFLNSKNYYEEALELFSDLHFETFLPKPRHETYIIMLNGALNNYDLVTVQKICAKLEKNVINRQSTLFLYTLNKMTDEAIDFIEIQKRKGSTPNTVAVGILIEVLIEKGKTVEALKLFKSLIYPLRNEKVFFVFEDLLNALHLQGGNFTEIFDLSKGYINARQNRKPSAKEAKIVIESFLSQTVQKPLTLKEYHILLSYCISLKSNILQTVCKIVDLMQVKPNIETFKAVNKYLVAVKDKSAQTTWRAKLRDAGVFDFDLLPSLKLDSQKPQDRFQDNLQSIDLVKGRSEVIKEVLNKGNRKEAFALESDCKNSAIPISYTARLRLMEASGQERNFADTDARIQSELSYIDALRNTEPQAATNLKIELLNAACRAYCLGEEIAIAKDYFYKLPIGTVHHLTLEMFFKKCENDEDQQFLHHLIESWNSLYIKSGSLLVYNIWFKYLQNESSFNIAESLRVFGLLKTQKAKLEPNDYLLILRCIGDSNFENITNEEMLKRESAMKELFFECARQELLTIKHFNAILKYCYRLGDFNKLHKYYLLLRERVDCFDNSKNVIKFDSESLIYIVRALVSLKKDGYLEALAQVKKKYSGSYSKLHFEPILTGSLNSNSPNTDKKGDLRVALEVISLMKDNGLLESKHLALLIENFFNSDKAELAFDVYDNLEAYYNVKRDTLLDNTMIRGYLNLGDLYEARKIYNDMSTVSNNENTLSKNCNKPLRNLETYKLFIDFLNLKKKSNEISKYLDATMASCESDGFKLI</sequence>
<comment type="similarity">
    <text evidence="1">Belongs to the PPR family. P subfamily.</text>
</comment>
<evidence type="ECO:0008006" key="5">
    <source>
        <dbReference type="Google" id="ProtNLM"/>
    </source>
</evidence>
<feature type="region of interest" description="Disordered" evidence="2">
    <location>
        <begin position="224"/>
        <end position="265"/>
    </location>
</feature>
<dbReference type="InterPro" id="IPR002885">
    <property type="entry name" value="PPR_rpt"/>
</dbReference>
<comment type="caution">
    <text evidence="3">The sequence shown here is derived from an EMBL/GenBank/DDBJ whole genome shotgun (WGS) entry which is preliminary data.</text>
</comment>
<dbReference type="PANTHER" id="PTHR46128:SF211">
    <property type="entry name" value="PENTACOTRIPEPTIDE-REPEAT REGION OF PRORP DOMAIN-CONTAINING PROTEIN"/>
    <property type="match status" value="1"/>
</dbReference>
<accession>A0AAD5TX48</accession>
<organism evidence="3 4">
    <name type="scientific">Clydaea vesicula</name>
    <dbReference type="NCBI Taxonomy" id="447962"/>
    <lineage>
        <taxon>Eukaryota</taxon>
        <taxon>Fungi</taxon>
        <taxon>Fungi incertae sedis</taxon>
        <taxon>Chytridiomycota</taxon>
        <taxon>Chytridiomycota incertae sedis</taxon>
        <taxon>Chytridiomycetes</taxon>
        <taxon>Lobulomycetales</taxon>
        <taxon>Lobulomycetaceae</taxon>
        <taxon>Clydaea</taxon>
    </lineage>
</organism>
<dbReference type="InterPro" id="IPR050872">
    <property type="entry name" value="PPR_P_subfamily"/>
</dbReference>
<evidence type="ECO:0000313" key="3">
    <source>
        <dbReference type="EMBL" id="KAJ3213174.1"/>
    </source>
</evidence>
<evidence type="ECO:0000256" key="2">
    <source>
        <dbReference type="SAM" id="MobiDB-lite"/>
    </source>
</evidence>
<evidence type="ECO:0000313" key="4">
    <source>
        <dbReference type="Proteomes" id="UP001211065"/>
    </source>
</evidence>